<feature type="transmembrane region" description="Helical" evidence="1">
    <location>
        <begin position="119"/>
        <end position="138"/>
    </location>
</feature>
<feature type="transmembrane region" description="Helical" evidence="1">
    <location>
        <begin position="150"/>
        <end position="174"/>
    </location>
</feature>
<evidence type="ECO:0000256" key="1">
    <source>
        <dbReference type="SAM" id="Phobius"/>
    </source>
</evidence>
<name>A0A9W7LEA1_9STRA</name>
<sequence>MTYLKTPESLGITNASQLEEYICEWTINATAVDYVPVCDYGFVPKGWGSDGEAGNLDSDINDCSLSVVDAFPSYGTSTIIYCFLTFLILCWSIRNAMTYRAKRLEAGGKTKNTISSSELMSRCMIFSAFCNFFTNIDIEGYHTFPYMMSYGIQYAELASLVSLLVILVRSWVTVLEGGKAKITPPWVNYVGGASLFCFWTFEVGGGIAEWAVTGGHGGAFNGNINAIRGFAFSLNCLMWVVICMRNYLKISKMLAKGGAGGAAKSIHKLSKSVIISCILAFAYKGFFGYIRLGYNTVYTPPPCADSYFRLVPIIFMIVMCLMLASQHPSRPQKSSGASTVAPSSTE</sequence>
<keyword evidence="3" id="KW-1185">Reference proteome</keyword>
<evidence type="ECO:0000313" key="2">
    <source>
        <dbReference type="EMBL" id="GMI46813.1"/>
    </source>
</evidence>
<feature type="transmembrane region" description="Helical" evidence="1">
    <location>
        <begin position="74"/>
        <end position="93"/>
    </location>
</feature>
<keyword evidence="1" id="KW-0472">Membrane</keyword>
<dbReference type="EMBL" id="BRYA01000314">
    <property type="protein sequence ID" value="GMI46813.1"/>
    <property type="molecule type" value="Genomic_DNA"/>
</dbReference>
<comment type="caution">
    <text evidence="2">The sequence shown here is derived from an EMBL/GenBank/DDBJ whole genome shotgun (WGS) entry which is preliminary data.</text>
</comment>
<feature type="transmembrane region" description="Helical" evidence="1">
    <location>
        <begin position="307"/>
        <end position="324"/>
    </location>
</feature>
<dbReference type="OrthoDB" id="202922at2759"/>
<organism evidence="2 3">
    <name type="scientific">Triparma columacea</name>
    <dbReference type="NCBI Taxonomy" id="722753"/>
    <lineage>
        <taxon>Eukaryota</taxon>
        <taxon>Sar</taxon>
        <taxon>Stramenopiles</taxon>
        <taxon>Ochrophyta</taxon>
        <taxon>Bolidophyceae</taxon>
        <taxon>Parmales</taxon>
        <taxon>Triparmaceae</taxon>
        <taxon>Triparma</taxon>
    </lineage>
</organism>
<feature type="transmembrane region" description="Helical" evidence="1">
    <location>
        <begin position="269"/>
        <end position="287"/>
    </location>
</feature>
<feature type="transmembrane region" description="Helical" evidence="1">
    <location>
        <begin position="186"/>
        <end position="207"/>
    </location>
</feature>
<proteinExistence type="predicted"/>
<dbReference type="Proteomes" id="UP001165065">
    <property type="component" value="Unassembled WGS sequence"/>
</dbReference>
<keyword evidence="1" id="KW-0812">Transmembrane</keyword>
<protein>
    <submittedName>
        <fullName evidence="2">Uncharacterized protein</fullName>
    </submittedName>
</protein>
<keyword evidence="1" id="KW-1133">Transmembrane helix</keyword>
<gene>
    <name evidence="2" type="ORF">TrCOL_g8158</name>
</gene>
<dbReference type="AlphaFoldDB" id="A0A9W7LEA1"/>
<accession>A0A9W7LEA1</accession>
<reference evidence="3" key="1">
    <citation type="journal article" date="2023" name="Commun. Biol.">
        <title>Genome analysis of Parmales, the sister group of diatoms, reveals the evolutionary specialization of diatoms from phago-mixotrophs to photoautotrophs.</title>
        <authorList>
            <person name="Ban H."/>
            <person name="Sato S."/>
            <person name="Yoshikawa S."/>
            <person name="Yamada K."/>
            <person name="Nakamura Y."/>
            <person name="Ichinomiya M."/>
            <person name="Sato N."/>
            <person name="Blanc-Mathieu R."/>
            <person name="Endo H."/>
            <person name="Kuwata A."/>
            <person name="Ogata H."/>
        </authorList>
    </citation>
    <scope>NUCLEOTIDE SEQUENCE [LARGE SCALE GENOMIC DNA]</scope>
</reference>
<evidence type="ECO:0000313" key="3">
    <source>
        <dbReference type="Proteomes" id="UP001165065"/>
    </source>
</evidence>
<feature type="transmembrane region" description="Helical" evidence="1">
    <location>
        <begin position="227"/>
        <end position="248"/>
    </location>
</feature>